<dbReference type="InterPro" id="IPR054491">
    <property type="entry name" value="MGH1-like_GH"/>
</dbReference>
<reference evidence="3" key="2">
    <citation type="journal article" date="2020" name="Antonie Van Leeuwenhoek">
        <title>Labilibaculum antarcticum sp. nov., a novel facultative anaerobic, psychrotorelant bacterium isolated from marine sediment of Antarctica.</title>
        <authorList>
            <person name="Watanabe M."/>
            <person name="Kojima H."/>
            <person name="Fukui M."/>
        </authorList>
    </citation>
    <scope>NUCLEOTIDE SEQUENCE [LARGE SCALE GENOMIC DNA]</scope>
    <source>
        <strain evidence="3">SPP2</strain>
    </source>
</reference>
<dbReference type="InterPro" id="IPR012341">
    <property type="entry name" value="6hp_glycosidase-like_sf"/>
</dbReference>
<name>A0A1Y1CI24_9BACT</name>
<dbReference type="EMBL" id="AP018042">
    <property type="protein sequence ID" value="BAX79975.1"/>
    <property type="molecule type" value="Genomic_DNA"/>
</dbReference>
<feature type="domain" description="Mannosylglycerate hydrolase MGH1-like glycoside hydrolase" evidence="1">
    <location>
        <begin position="122"/>
        <end position="391"/>
    </location>
</feature>
<dbReference type="AlphaFoldDB" id="A0A1Y1CI24"/>
<evidence type="ECO:0000313" key="2">
    <source>
        <dbReference type="EMBL" id="BAX79975.1"/>
    </source>
</evidence>
<dbReference type="InterPro" id="IPR008928">
    <property type="entry name" value="6-hairpin_glycosidase_sf"/>
</dbReference>
<proteinExistence type="predicted"/>
<organism evidence="2 3">
    <name type="scientific">Labilibaculum antarcticum</name>
    <dbReference type="NCBI Taxonomy" id="1717717"/>
    <lineage>
        <taxon>Bacteria</taxon>
        <taxon>Pseudomonadati</taxon>
        <taxon>Bacteroidota</taxon>
        <taxon>Bacteroidia</taxon>
        <taxon>Marinilabiliales</taxon>
        <taxon>Marinifilaceae</taxon>
        <taxon>Labilibaculum</taxon>
    </lineage>
</organism>
<dbReference type="SUPFAM" id="SSF48208">
    <property type="entry name" value="Six-hairpin glycosidases"/>
    <property type="match status" value="1"/>
</dbReference>
<dbReference type="Pfam" id="PF22422">
    <property type="entry name" value="MGH1-like_GH"/>
    <property type="match status" value="1"/>
</dbReference>
<protein>
    <recommendedName>
        <fullName evidence="1">Mannosylglycerate hydrolase MGH1-like glycoside hydrolase domain-containing protein</fullName>
    </recommendedName>
</protein>
<reference evidence="2 3" key="1">
    <citation type="journal article" date="2018" name="Mar. Genomics">
        <title>Complete genome sequence of Marinifilaceae bacterium strain SPP2, isolated from the Antarctic marine sediment.</title>
        <authorList>
            <person name="Watanabe M."/>
            <person name="Kojima H."/>
            <person name="Fukui M."/>
        </authorList>
    </citation>
    <scope>NUCLEOTIDE SEQUENCE [LARGE SCALE GENOMIC DNA]</scope>
    <source>
        <strain evidence="2 3">SPP2</strain>
    </source>
</reference>
<evidence type="ECO:0000313" key="3">
    <source>
        <dbReference type="Proteomes" id="UP000218267"/>
    </source>
</evidence>
<dbReference type="Gene3D" id="1.50.10.10">
    <property type="match status" value="1"/>
</dbReference>
<evidence type="ECO:0000259" key="1">
    <source>
        <dbReference type="Pfam" id="PF22422"/>
    </source>
</evidence>
<accession>A0A1Y1CI24</accession>
<dbReference type="KEGG" id="mbas:ALGA_1599"/>
<sequence length="501" mass="57503">MQCKSVNDNSKLESHSIAPTVSVNKSNTHNIAKAYRIALGDIFGNIQLHKSGMLQEEKSCLYAGLSYQKPWTRDAAINIWNGFGLLFPSEAKNTLLAQIDKNNEGKFVIIGQYWDKVIWSIGAWNYYLYTGDKEFLDLSYRATVNTIKDLEQEEFSPELNLFRGAAVYGDGVSAYPKIYTKDQNKTENESYSGIYEWPNRNPDLKVKIGFGLPMHALSTNCVYYKVYNVLHDMEKELTDKMDAQWEEKAEKLKESINKNFWDKDRNTYRYLVDPFGNCESQEGLGLSYAVLFGVANAEQAKSIFENTHIEPSGIPCLYPSFKRYVNKNLDSYGRHSGTVWPHVQGFWADAAMKYNQEEIFLSEFKNLTEHALRDKQFVEIYHPKTGMAYGGIQEPIHKNWEEWFCADRQSWSATAYIRMLLLDIIGMEFSKDGIGFKPYMSEDINDFRLINLKYRNVTLNIILKGTGSNIVSCKINGKEGKPFIQSSLFGVQQIEIELSDK</sequence>
<gene>
    <name evidence="2" type="ORF">ALGA_1599</name>
</gene>
<dbReference type="Proteomes" id="UP000218267">
    <property type="component" value="Chromosome"/>
</dbReference>
<keyword evidence="3" id="KW-1185">Reference proteome</keyword>
<dbReference type="GO" id="GO:0005975">
    <property type="term" value="P:carbohydrate metabolic process"/>
    <property type="evidence" value="ECO:0007669"/>
    <property type="project" value="InterPro"/>
</dbReference>